<accession>A0ABP6V7H0</accession>
<gene>
    <name evidence="1" type="ORF">GCM10022394_04580</name>
</gene>
<comment type="caution">
    <text evidence="1">The sequence shown here is derived from an EMBL/GenBank/DDBJ whole genome shotgun (WGS) entry which is preliminary data.</text>
</comment>
<keyword evidence="2" id="KW-1185">Reference proteome</keyword>
<evidence type="ECO:0000313" key="1">
    <source>
        <dbReference type="EMBL" id="GAA3528489.1"/>
    </source>
</evidence>
<proteinExistence type="predicted"/>
<name>A0ABP6V7H0_9GAMM</name>
<dbReference type="EMBL" id="BAABCX010000001">
    <property type="protein sequence ID" value="GAA3528489.1"/>
    <property type="molecule type" value="Genomic_DNA"/>
</dbReference>
<reference evidence="2" key="1">
    <citation type="journal article" date="2019" name="Int. J. Syst. Evol. Microbiol.">
        <title>The Global Catalogue of Microorganisms (GCM) 10K type strain sequencing project: providing services to taxonomists for standard genome sequencing and annotation.</title>
        <authorList>
            <consortium name="The Broad Institute Genomics Platform"/>
            <consortium name="The Broad Institute Genome Sequencing Center for Infectious Disease"/>
            <person name="Wu L."/>
            <person name="Ma J."/>
        </authorList>
    </citation>
    <scope>NUCLEOTIDE SEQUENCE [LARGE SCALE GENOMIC DNA]</scope>
    <source>
        <strain evidence="2">JCM 17110</strain>
    </source>
</reference>
<sequence length="406" mass="46923">MAKKIKLAYSGSNFALLPPISDVVSLFGGPASTPAMIRMIARHRKLDKPPAGLDKKTLNKAFDTGVSSRVADKITDFMIDVNSDCKYLSIDELVRMLQENTAERGNGPVWLASIQGLKEGLQRSAPDKPLLRRTISFIEGRIEVEAHIFRVAQQADVPLYIKLLLDAVKNHTLINYSNAEKSLSILPMLRVDGECCWLLSSEEGETIEVFCLQFYLDFYFSLLVCIELDVIEDSFVASESCLASELYDGLLSEVFTKSIDNEKRKINQAFENLLDHWRESRSLSWSQIAEYIPDPEPMRSRIPCKRARSPEKIKETKNRRLHEWRNDTMPTDDQLERFINNLIPEKDGQFYHFVIAKLVLGWGRLLHRFLEKKTKYINHQDILNHFKCYSEYRIWMQSRLPFKQPE</sequence>
<protein>
    <submittedName>
        <fullName evidence="1">Uncharacterized protein</fullName>
    </submittedName>
</protein>
<evidence type="ECO:0000313" key="2">
    <source>
        <dbReference type="Proteomes" id="UP001500795"/>
    </source>
</evidence>
<dbReference type="Proteomes" id="UP001500795">
    <property type="component" value="Unassembled WGS sequence"/>
</dbReference>
<organism evidence="1 2">
    <name type="scientific">Zobellella aerophila</name>
    <dbReference type="NCBI Taxonomy" id="870480"/>
    <lineage>
        <taxon>Bacteria</taxon>
        <taxon>Pseudomonadati</taxon>
        <taxon>Pseudomonadota</taxon>
        <taxon>Gammaproteobacteria</taxon>
        <taxon>Aeromonadales</taxon>
        <taxon>Aeromonadaceae</taxon>
        <taxon>Zobellella</taxon>
    </lineage>
</organism>
<dbReference type="RefSeq" id="WP_344954325.1">
    <property type="nucleotide sequence ID" value="NZ_BAABCX010000001.1"/>
</dbReference>